<sequence>MLALRSSPLGAHRNTSFTSKGGRASRVVVRAPHSKLICRAVLTLPRNGAISRHWENAWRSVLATPATNVLAAGTAATAVHSILHTRADFFLEIAEKLSTKPVEMGMDSWLTGLALSSALQFAISAGISCFAREVLTGEDARPSPALRRAAGALEALPIDNGLVCRFAAKAVFFVAAQAFIMHGSSPDAFAAAIHPFQGLPDMIPNVAEASAFVQADDILSSTLQGLAQGMSGLCRATSVVLDRAASTSLQRAMTAALDTAASGAI</sequence>
<gene>
    <name evidence="1" type="ORF">g.14109</name>
</gene>
<accession>A0A1D2AFZ3</accession>
<dbReference type="EMBL" id="GDKF01000554">
    <property type="protein sequence ID" value="JAT78068.1"/>
    <property type="molecule type" value="Transcribed_RNA"/>
</dbReference>
<proteinExistence type="predicted"/>
<protein>
    <submittedName>
        <fullName evidence="1">Uncharacterized protein</fullName>
    </submittedName>
</protein>
<name>A0A1D2AFZ3_AUXPR</name>
<dbReference type="AlphaFoldDB" id="A0A1D2AFZ3"/>
<evidence type="ECO:0000313" key="1">
    <source>
        <dbReference type="EMBL" id="JAT78068.1"/>
    </source>
</evidence>
<organism evidence="1">
    <name type="scientific">Auxenochlorella protothecoides</name>
    <name type="common">Green microalga</name>
    <name type="synonym">Chlorella protothecoides</name>
    <dbReference type="NCBI Taxonomy" id="3075"/>
    <lineage>
        <taxon>Eukaryota</taxon>
        <taxon>Viridiplantae</taxon>
        <taxon>Chlorophyta</taxon>
        <taxon>core chlorophytes</taxon>
        <taxon>Trebouxiophyceae</taxon>
        <taxon>Chlorellales</taxon>
        <taxon>Chlorellaceae</taxon>
        <taxon>Auxenochlorella</taxon>
    </lineage>
</organism>
<reference evidence="1" key="1">
    <citation type="submission" date="2015-08" db="EMBL/GenBank/DDBJ databases">
        <authorList>
            <person name="Babu N.S."/>
            <person name="Beckwith C.J."/>
            <person name="Beseler K.G."/>
            <person name="Brison A."/>
            <person name="Carone J.V."/>
            <person name="Caskin T.P."/>
            <person name="Diamond M."/>
            <person name="Durham M.E."/>
            <person name="Foxe J.M."/>
            <person name="Go M."/>
            <person name="Henderson B.A."/>
            <person name="Jones I.B."/>
            <person name="McGettigan J.A."/>
            <person name="Micheletti S.J."/>
            <person name="Nasrallah M.E."/>
            <person name="Ortiz D."/>
            <person name="Piller C.R."/>
            <person name="Privatt S.R."/>
            <person name="Schneider S.L."/>
            <person name="Sharp S."/>
            <person name="Smith T.C."/>
            <person name="Stanton J.D."/>
            <person name="Ullery H.E."/>
            <person name="Wilson R.J."/>
            <person name="Serrano M.G."/>
            <person name="Buck G."/>
            <person name="Lee V."/>
            <person name="Wang Y."/>
            <person name="Carvalho R."/>
            <person name="Voegtly L."/>
            <person name="Shi R."/>
            <person name="Duckworth R."/>
            <person name="Johnson A."/>
            <person name="Loviza R."/>
            <person name="Walstead R."/>
            <person name="Shah Z."/>
            <person name="Kiflezghi M."/>
            <person name="Wade K."/>
            <person name="Ball S.L."/>
            <person name="Bradley K.W."/>
            <person name="Asai D.J."/>
            <person name="Bowman C.A."/>
            <person name="Russell D.A."/>
            <person name="Pope W.H."/>
            <person name="Jacobs-Sera D."/>
            <person name="Hendrix R.W."/>
            <person name="Hatfull G.F."/>
        </authorList>
    </citation>
    <scope>NUCLEOTIDE SEQUENCE</scope>
</reference>